<keyword evidence="2" id="KW-0732">Signal</keyword>
<gene>
    <name evidence="3" type="ORF">HGR00_23015</name>
</gene>
<sequence length="124" mass="12653">MFLTRWFMATAPLLAWTALASPWVLAQGAASAPATAPPDPLNAEAVVPAVSAPRTFDSYHAYRDAGPAPWRETNAAVSPKPGAASGHDAHGAHAGPAGHAMPASEPVVSPVKPAGDAMPGMHHH</sequence>
<feature type="signal peptide" evidence="2">
    <location>
        <begin position="1"/>
        <end position="20"/>
    </location>
</feature>
<evidence type="ECO:0000256" key="1">
    <source>
        <dbReference type="SAM" id="MobiDB-lite"/>
    </source>
</evidence>
<comment type="caution">
    <text evidence="3">The sequence shown here is derived from an EMBL/GenBank/DDBJ whole genome shotgun (WGS) entry which is preliminary data.</text>
</comment>
<evidence type="ECO:0000256" key="2">
    <source>
        <dbReference type="SAM" id="SignalP"/>
    </source>
</evidence>
<evidence type="ECO:0000313" key="4">
    <source>
        <dbReference type="Proteomes" id="UP000575469"/>
    </source>
</evidence>
<proteinExistence type="predicted"/>
<accession>A0A848P5J7</accession>
<evidence type="ECO:0000313" key="3">
    <source>
        <dbReference type="EMBL" id="NMV40787.1"/>
    </source>
</evidence>
<dbReference type="EMBL" id="JABBZM010000025">
    <property type="protein sequence ID" value="NMV40787.1"/>
    <property type="molecule type" value="Genomic_DNA"/>
</dbReference>
<feature type="chain" id="PRO_5032686373" evidence="2">
    <location>
        <begin position="21"/>
        <end position="124"/>
    </location>
</feature>
<dbReference type="AlphaFoldDB" id="A0A848P5J7"/>
<reference evidence="3 4" key="1">
    <citation type="submission" date="2020-04" db="EMBL/GenBank/DDBJ databases">
        <title>Ralstonia insidiosa genome sequencing and assembly.</title>
        <authorList>
            <person name="Martins R.C.R."/>
            <person name="Perdigao-Neto L.V."/>
            <person name="Levin A.S.S."/>
            <person name="Costa S.F."/>
        </authorList>
    </citation>
    <scope>NUCLEOTIDE SEQUENCE [LARGE SCALE GENOMIC DNA]</scope>
    <source>
        <strain evidence="3 4">5047</strain>
    </source>
</reference>
<name>A0A848P5J7_9RALS</name>
<protein>
    <submittedName>
        <fullName evidence="3">Uncharacterized protein</fullName>
    </submittedName>
</protein>
<organism evidence="3 4">
    <name type="scientific">Ralstonia insidiosa</name>
    <dbReference type="NCBI Taxonomy" id="190721"/>
    <lineage>
        <taxon>Bacteria</taxon>
        <taxon>Pseudomonadati</taxon>
        <taxon>Pseudomonadota</taxon>
        <taxon>Betaproteobacteria</taxon>
        <taxon>Burkholderiales</taxon>
        <taxon>Burkholderiaceae</taxon>
        <taxon>Ralstonia</taxon>
    </lineage>
</organism>
<dbReference type="RefSeq" id="WP_104654648.1">
    <property type="nucleotide sequence ID" value="NZ_JABBZM010000025.1"/>
</dbReference>
<feature type="compositionally biased region" description="Low complexity" evidence="1">
    <location>
        <begin position="81"/>
        <end position="103"/>
    </location>
</feature>
<feature type="region of interest" description="Disordered" evidence="1">
    <location>
        <begin position="67"/>
        <end position="124"/>
    </location>
</feature>
<dbReference type="Proteomes" id="UP000575469">
    <property type="component" value="Unassembled WGS sequence"/>
</dbReference>